<dbReference type="AlphaFoldDB" id="A0ABD1QZN5"/>
<accession>A0ABD1QZN5</accession>
<organism evidence="2 3">
    <name type="scientific">Abeliophyllum distichum</name>
    <dbReference type="NCBI Taxonomy" id="126358"/>
    <lineage>
        <taxon>Eukaryota</taxon>
        <taxon>Viridiplantae</taxon>
        <taxon>Streptophyta</taxon>
        <taxon>Embryophyta</taxon>
        <taxon>Tracheophyta</taxon>
        <taxon>Spermatophyta</taxon>
        <taxon>Magnoliopsida</taxon>
        <taxon>eudicotyledons</taxon>
        <taxon>Gunneridae</taxon>
        <taxon>Pentapetalae</taxon>
        <taxon>asterids</taxon>
        <taxon>lamiids</taxon>
        <taxon>Lamiales</taxon>
        <taxon>Oleaceae</taxon>
        <taxon>Forsythieae</taxon>
        <taxon>Abeliophyllum</taxon>
    </lineage>
</organism>
<dbReference type="InterPro" id="IPR036047">
    <property type="entry name" value="F-box-like_dom_sf"/>
</dbReference>
<protein>
    <submittedName>
        <fullName evidence="2">F-box protein</fullName>
    </submittedName>
</protein>
<gene>
    <name evidence="2" type="ORF">Adt_33742</name>
</gene>
<dbReference type="Gene3D" id="1.20.1280.50">
    <property type="match status" value="1"/>
</dbReference>
<dbReference type="PROSITE" id="PS50181">
    <property type="entry name" value="FBOX"/>
    <property type="match status" value="1"/>
</dbReference>
<dbReference type="InterPro" id="IPR001810">
    <property type="entry name" value="F-box_dom"/>
</dbReference>
<sequence>MPIKNESVKVYRFLVPFCKHRSVFVTLFQLPRILSASIKRITSSRVENLEEKLEITLLDLPDLALECILEKLSPSGLCSMAGVCKNLREKCTSDHFWKNHMNQKWKRVIGDAAYTKWQCQIDSRKAPNDLHSTMHKSPFRVFSCFFGNLFPYRSKMEEGDGTLTISKQENSIMSCYLALETGKFWFPVQVYNREVQNGHIGFMLSCYDAHACYDSKADNFVASYSAQGRRTIEENIEWNRLRPPAVDTPENVLHISDCSEDLKPDDHIEIQWRKKKEFPYGWWYGVVGHLESCNGHEVNCLCHMSDTVILEFKQYIPGSQWRRTTINRKNHREVGNDGDGYYGGIRKLYKKEEIEAWKHFWTNCILE</sequence>
<evidence type="ECO:0000259" key="1">
    <source>
        <dbReference type="PROSITE" id="PS50181"/>
    </source>
</evidence>
<comment type="caution">
    <text evidence="2">The sequence shown here is derived from an EMBL/GenBank/DDBJ whole genome shotgun (WGS) entry which is preliminary data.</text>
</comment>
<dbReference type="SUPFAM" id="SSF81383">
    <property type="entry name" value="F-box domain"/>
    <property type="match status" value="1"/>
</dbReference>
<dbReference type="PANTHER" id="PTHR31482:SF18">
    <property type="entry name" value="ESTS AU081301(E20138)"/>
    <property type="match status" value="1"/>
</dbReference>
<dbReference type="EMBL" id="JBFOLK010000010">
    <property type="protein sequence ID" value="KAL2480776.1"/>
    <property type="molecule type" value="Genomic_DNA"/>
</dbReference>
<dbReference type="Pfam" id="PF00646">
    <property type="entry name" value="F-box"/>
    <property type="match status" value="1"/>
</dbReference>
<name>A0ABD1QZN5_9LAMI</name>
<keyword evidence="3" id="KW-1185">Reference proteome</keyword>
<proteinExistence type="predicted"/>
<evidence type="ECO:0000313" key="3">
    <source>
        <dbReference type="Proteomes" id="UP001604336"/>
    </source>
</evidence>
<dbReference type="PANTHER" id="PTHR31482">
    <property type="entry name" value="ESTS AU081301(E20138)"/>
    <property type="match status" value="1"/>
</dbReference>
<dbReference type="SMART" id="SM00256">
    <property type="entry name" value="FBOX"/>
    <property type="match status" value="1"/>
</dbReference>
<reference evidence="3" key="1">
    <citation type="submission" date="2024-07" db="EMBL/GenBank/DDBJ databases">
        <title>Two chromosome-level genome assemblies of Korean endemic species Abeliophyllum distichum and Forsythia ovata (Oleaceae).</title>
        <authorList>
            <person name="Jang H."/>
        </authorList>
    </citation>
    <scope>NUCLEOTIDE SEQUENCE [LARGE SCALE GENOMIC DNA]</scope>
</reference>
<feature type="domain" description="F-box" evidence="1">
    <location>
        <begin position="54"/>
        <end position="100"/>
    </location>
</feature>
<dbReference type="Proteomes" id="UP001604336">
    <property type="component" value="Unassembled WGS sequence"/>
</dbReference>
<evidence type="ECO:0000313" key="2">
    <source>
        <dbReference type="EMBL" id="KAL2480776.1"/>
    </source>
</evidence>